<gene>
    <name evidence="12" type="ORF">GCM10012278_84570</name>
</gene>
<dbReference type="PANTHER" id="PTHR43221">
    <property type="entry name" value="PROTEASE HTPX"/>
    <property type="match status" value="1"/>
</dbReference>
<dbReference type="CDD" id="cd07328">
    <property type="entry name" value="M48_Ste24p_like"/>
    <property type="match status" value="1"/>
</dbReference>
<dbReference type="AlphaFoldDB" id="A0A918AH35"/>
<keyword evidence="13" id="KW-1185">Reference proteome</keyword>
<feature type="domain" description="Peptidase M48" evidence="11">
    <location>
        <begin position="89"/>
        <end position="297"/>
    </location>
</feature>
<dbReference type="EMBL" id="BMNK01000023">
    <property type="protein sequence ID" value="GGP17287.1"/>
    <property type="molecule type" value="Genomic_DNA"/>
</dbReference>
<dbReference type="InterPro" id="IPR001915">
    <property type="entry name" value="Peptidase_M48"/>
</dbReference>
<evidence type="ECO:0000313" key="12">
    <source>
        <dbReference type="EMBL" id="GGP17287.1"/>
    </source>
</evidence>
<keyword evidence="2 10" id="KW-0645">Protease</keyword>
<keyword evidence="4" id="KW-0479">Metal-binding</keyword>
<dbReference type="PANTHER" id="PTHR43221:SF2">
    <property type="entry name" value="PROTEASE HTPX HOMOLOG"/>
    <property type="match status" value="1"/>
</dbReference>
<keyword evidence="7" id="KW-1133">Transmembrane helix</keyword>
<keyword evidence="8 10" id="KW-0482">Metalloprotease</keyword>
<dbReference type="GO" id="GO:0046872">
    <property type="term" value="F:metal ion binding"/>
    <property type="evidence" value="ECO:0007669"/>
    <property type="project" value="UniProtKB-KW"/>
</dbReference>
<evidence type="ECO:0000256" key="3">
    <source>
        <dbReference type="ARBA" id="ARBA00022692"/>
    </source>
</evidence>
<dbReference type="GO" id="GO:0004222">
    <property type="term" value="F:metalloendopeptidase activity"/>
    <property type="evidence" value="ECO:0007669"/>
    <property type="project" value="InterPro"/>
</dbReference>
<evidence type="ECO:0000256" key="10">
    <source>
        <dbReference type="RuleBase" id="RU003983"/>
    </source>
</evidence>
<evidence type="ECO:0000256" key="6">
    <source>
        <dbReference type="ARBA" id="ARBA00022833"/>
    </source>
</evidence>
<comment type="cofactor">
    <cofactor evidence="10">
        <name>Zn(2+)</name>
        <dbReference type="ChEBI" id="CHEBI:29105"/>
    </cofactor>
    <text evidence="10">Binds 1 zinc ion per subunit.</text>
</comment>
<keyword evidence="9" id="KW-0472">Membrane</keyword>
<protein>
    <recommendedName>
        <fullName evidence="11">Peptidase M48 domain-containing protein</fullName>
    </recommendedName>
</protein>
<dbReference type="Pfam" id="PF01435">
    <property type="entry name" value="Peptidase_M48"/>
    <property type="match status" value="1"/>
</dbReference>
<evidence type="ECO:0000256" key="8">
    <source>
        <dbReference type="ARBA" id="ARBA00023049"/>
    </source>
</evidence>
<keyword evidence="1" id="KW-1003">Cell membrane</keyword>
<keyword evidence="6 10" id="KW-0862">Zinc</keyword>
<evidence type="ECO:0000256" key="5">
    <source>
        <dbReference type="ARBA" id="ARBA00022801"/>
    </source>
</evidence>
<dbReference type="GO" id="GO:0006508">
    <property type="term" value="P:proteolysis"/>
    <property type="evidence" value="ECO:0007669"/>
    <property type="project" value="UniProtKB-KW"/>
</dbReference>
<evidence type="ECO:0000256" key="2">
    <source>
        <dbReference type="ARBA" id="ARBA00022670"/>
    </source>
</evidence>
<keyword evidence="3" id="KW-0812">Transmembrane</keyword>
<evidence type="ECO:0000256" key="9">
    <source>
        <dbReference type="ARBA" id="ARBA00023136"/>
    </source>
</evidence>
<accession>A0A918AH35</accession>
<name>A0A918AH35_9ACTN</name>
<dbReference type="Proteomes" id="UP000660745">
    <property type="component" value="Unassembled WGS sequence"/>
</dbReference>
<sequence>MSRTAGYVLALVVHLLAPAFLVTGVYLIAGLTVGGVLFGLVALDLAWLLRPRPAPFPAPAVPLTRSDAPHLYALIDGIGEALAAPRTDLVAISGEVNASFRTYGRRRDRLVEIGYPLWLILTPEERVSLLAHEMAHARNGDARHGLVVGSALHSLHELRLVTHFGWRPGDGGADLITRCLLALLGLPVRALILLLELLLNHSSQQAEYRADEMQAQVAGVPATASLLDVLSTRAPSVGDFLGSSAVAVGTWDLWTALRSHLDAIPPAELDRRREAAQVEKTRVDTTHPPTHLRIRRVLALPYPTPQVAAPAMEGIEAELERAAGRVARSLREDAQSARYR</sequence>
<organism evidence="12 13">
    <name type="scientific">Nonomuraea glycinis</name>
    <dbReference type="NCBI Taxonomy" id="2047744"/>
    <lineage>
        <taxon>Bacteria</taxon>
        <taxon>Bacillati</taxon>
        <taxon>Actinomycetota</taxon>
        <taxon>Actinomycetes</taxon>
        <taxon>Streptosporangiales</taxon>
        <taxon>Streptosporangiaceae</taxon>
        <taxon>Nonomuraea</taxon>
    </lineage>
</organism>
<dbReference type="RefSeq" id="WP_189144397.1">
    <property type="nucleotide sequence ID" value="NZ_BMNK01000023.1"/>
</dbReference>
<dbReference type="Gene3D" id="3.30.2010.10">
    <property type="entry name" value="Metalloproteases ('zincins'), catalytic domain"/>
    <property type="match status" value="1"/>
</dbReference>
<reference evidence="12" key="1">
    <citation type="journal article" date="2014" name="Int. J. Syst. Evol. Microbiol.">
        <title>Complete genome sequence of Corynebacterium casei LMG S-19264T (=DSM 44701T), isolated from a smear-ripened cheese.</title>
        <authorList>
            <consortium name="US DOE Joint Genome Institute (JGI-PGF)"/>
            <person name="Walter F."/>
            <person name="Albersmeier A."/>
            <person name="Kalinowski J."/>
            <person name="Ruckert C."/>
        </authorList>
    </citation>
    <scope>NUCLEOTIDE SEQUENCE</scope>
    <source>
        <strain evidence="12">CGMCC 4.7430</strain>
    </source>
</reference>
<comment type="caution">
    <text evidence="12">The sequence shown here is derived from an EMBL/GenBank/DDBJ whole genome shotgun (WGS) entry which is preliminary data.</text>
</comment>
<evidence type="ECO:0000256" key="7">
    <source>
        <dbReference type="ARBA" id="ARBA00022989"/>
    </source>
</evidence>
<proteinExistence type="inferred from homology"/>
<evidence type="ECO:0000259" key="11">
    <source>
        <dbReference type="Pfam" id="PF01435"/>
    </source>
</evidence>
<evidence type="ECO:0000256" key="4">
    <source>
        <dbReference type="ARBA" id="ARBA00022723"/>
    </source>
</evidence>
<keyword evidence="5 10" id="KW-0378">Hydrolase</keyword>
<comment type="similarity">
    <text evidence="10">Belongs to the peptidase M48 family.</text>
</comment>
<dbReference type="InterPro" id="IPR050083">
    <property type="entry name" value="HtpX_protease"/>
</dbReference>
<evidence type="ECO:0000256" key="1">
    <source>
        <dbReference type="ARBA" id="ARBA00022475"/>
    </source>
</evidence>
<evidence type="ECO:0000313" key="13">
    <source>
        <dbReference type="Proteomes" id="UP000660745"/>
    </source>
</evidence>
<reference evidence="12" key="2">
    <citation type="submission" date="2020-09" db="EMBL/GenBank/DDBJ databases">
        <authorList>
            <person name="Sun Q."/>
            <person name="Zhou Y."/>
        </authorList>
    </citation>
    <scope>NUCLEOTIDE SEQUENCE</scope>
    <source>
        <strain evidence="12">CGMCC 4.7430</strain>
    </source>
</reference>